<dbReference type="PATRIC" id="fig|2342.5.peg.4580"/>
<evidence type="ECO:0000313" key="3">
    <source>
        <dbReference type="EMBL" id="AHF75115.1"/>
    </source>
</evidence>
<dbReference type="SMART" id="SM00327">
    <property type="entry name" value="VWA"/>
    <property type="match status" value="1"/>
</dbReference>
<dbReference type="STRING" id="2342.SOPEG_4145"/>
<dbReference type="NCBIfam" id="NF008230">
    <property type="entry name" value="PRK10997.1"/>
    <property type="match status" value="1"/>
</dbReference>
<dbReference type="EMBL" id="CP006568">
    <property type="protein sequence ID" value="AHF75115.1"/>
    <property type="molecule type" value="Genomic_DNA"/>
</dbReference>
<sequence length="489" mass="56199">MVTLDTINLLLAIDQGQLLDDIILTLIGSPQVVLLLEQFPVLKKELMKRAPLMKPRLEQALCRGKVPPALASEFYLFQQNQLRAHQDFLAHLPDTLTRLAALSSPFYPEAQRLHQAASRETDRPDNAFQTLFLQRWRISLTLQATTVQHQLLEREREFLLDELQQQLAMSGALAPLLAENQHAAGRLWDMAAGQVQQGDYRLLVHYGEFLHRQPELLQLAEQLGRSREARFVAAPHSLELEVEKRVREPAVQPEEISGIHQSDDLLRLLPGELSVLGIDELEYEFYRRLLEKRLLTYRLHGDAWRTRRILQPASRQQHEQQPRGPMIVCVDTSGSMGGFNEECAKGFCLALMRIALADDRRCFISLFSTGQVDYELTADGSLEQAIRFLGQRFRGGTDLAACLTALTEKLAEPAWQDADAVVISDFIAQRLPETVQRRIREQQRNRQQRFYAVALSSMGKPGIMKIFDHIWRFDTGLKQQLMRRWRRKR</sequence>
<dbReference type="Gene3D" id="3.40.50.410">
    <property type="entry name" value="von Willebrand factor, type A domain"/>
    <property type="match status" value="1"/>
</dbReference>
<dbReference type="Proteomes" id="UP000019025">
    <property type="component" value="Chromosome"/>
</dbReference>
<dbReference type="InterPro" id="IPR008912">
    <property type="entry name" value="Uncharacterised_CoxE"/>
</dbReference>
<dbReference type="PANTHER" id="PTHR36846">
    <property type="entry name" value="PROTEIN VIAA"/>
    <property type="match status" value="1"/>
</dbReference>
<evidence type="ECO:0000259" key="2">
    <source>
        <dbReference type="SMART" id="SM00327"/>
    </source>
</evidence>
<dbReference type="CDD" id="cd01462">
    <property type="entry name" value="VWA_YIEM_type"/>
    <property type="match status" value="1"/>
</dbReference>
<dbReference type="HOGENOM" id="CLU_022130_0_0_6"/>
<dbReference type="InterPro" id="IPR002035">
    <property type="entry name" value="VWF_A"/>
</dbReference>
<evidence type="ECO:0000256" key="1">
    <source>
        <dbReference type="SAM" id="Coils"/>
    </source>
</evidence>
<keyword evidence="1" id="KW-0175">Coiled coil</keyword>
<name>W0HSC4_9GAMM</name>
<feature type="coiled-coil region" evidence="1">
    <location>
        <begin position="142"/>
        <end position="169"/>
    </location>
</feature>
<dbReference type="RefSeq" id="WP_025246986.1">
    <property type="nucleotide sequence ID" value="NZ_CP006568.1"/>
</dbReference>
<proteinExistence type="predicted"/>
<feature type="domain" description="VWFA" evidence="2">
    <location>
        <begin position="323"/>
        <end position="487"/>
    </location>
</feature>
<dbReference type="InterPro" id="IPR036465">
    <property type="entry name" value="vWFA_dom_sf"/>
</dbReference>
<protein>
    <submittedName>
        <fullName evidence="3">Stimulator of RavA ATPase activity</fullName>
    </submittedName>
</protein>
<dbReference type="Pfam" id="PF05762">
    <property type="entry name" value="VWA_CoxE"/>
    <property type="match status" value="1"/>
</dbReference>
<gene>
    <name evidence="3" type="primary">viaA</name>
    <name evidence="3" type="ORF">SOPEG_4145</name>
</gene>
<dbReference type="AlphaFoldDB" id="W0HSC4"/>
<dbReference type="SUPFAM" id="SSF53300">
    <property type="entry name" value="vWA-like"/>
    <property type="match status" value="1"/>
</dbReference>
<dbReference type="GO" id="GO:0005829">
    <property type="term" value="C:cytosol"/>
    <property type="evidence" value="ECO:0007669"/>
    <property type="project" value="TreeGrafter"/>
</dbReference>
<keyword evidence="4" id="KW-1185">Reference proteome</keyword>
<reference evidence="3 4" key="1">
    <citation type="journal article" date="2014" name="Genome Biol. Evol.">
        <title>Genome degeneration and adaptation in a nascent stage of symbiosis.</title>
        <authorList>
            <person name="Oakeson K.F."/>
            <person name="Gil R."/>
            <person name="Clayton A.L."/>
            <person name="Dunn D.M."/>
            <person name="von Niederhausern A.C."/>
            <person name="Hamil C."/>
            <person name="Aoyagi A."/>
            <person name="Duval B."/>
            <person name="Baca A."/>
            <person name="Silva F.J."/>
            <person name="Vallier A."/>
            <person name="Jackson D.G."/>
            <person name="Latorre A."/>
            <person name="Weiss R.B."/>
            <person name="Heddi A."/>
            <person name="Moya A."/>
            <person name="Dale C."/>
        </authorList>
    </citation>
    <scope>NUCLEOTIDE SEQUENCE [LARGE SCALE GENOMIC DNA]</scope>
    <source>
        <strain evidence="4">none</strain>
    </source>
</reference>
<evidence type="ECO:0000313" key="4">
    <source>
        <dbReference type="Proteomes" id="UP000019025"/>
    </source>
</evidence>
<dbReference type="KEGG" id="pes:SOPEG_4145"/>
<dbReference type="PANTHER" id="PTHR36846:SF1">
    <property type="entry name" value="PROTEIN VIAA"/>
    <property type="match status" value="1"/>
</dbReference>
<accession>W0HSC4</accession>
<organism evidence="3 4">
    <name type="scientific">Candidatus Sodalis pierantonii str. SOPE</name>
    <dbReference type="NCBI Taxonomy" id="2342"/>
    <lineage>
        <taxon>Bacteria</taxon>
        <taxon>Pseudomonadati</taxon>
        <taxon>Pseudomonadota</taxon>
        <taxon>Gammaproteobacteria</taxon>
        <taxon>Enterobacterales</taxon>
        <taxon>Bruguierivoracaceae</taxon>
        <taxon>Sodalis</taxon>
    </lineage>
</organism>
<dbReference type="eggNOG" id="COG2425">
    <property type="taxonomic scope" value="Bacteria"/>
</dbReference>